<gene>
    <name evidence="4" type="ORF">KEC16_11655</name>
</gene>
<dbReference type="PROSITE" id="PS01081">
    <property type="entry name" value="HTH_TETR_1"/>
    <property type="match status" value="1"/>
</dbReference>
<reference evidence="4 5" key="1">
    <citation type="submission" date="2021-04" db="EMBL/GenBank/DDBJ databases">
        <title>Magnetospirillum sulfuroxidans sp. nov., a facultative chemolithoautotrophic sulfur-oxidizing alphaproteobacterium isolated from freshwater sediment and proposals for Paramagetospirillum gen. nov., and Magnetospirillaceae fam. nov.</title>
        <authorList>
            <person name="Koziaeva V."/>
            <person name="Geelhoed J.S."/>
            <person name="Sorokin D.Y."/>
            <person name="Grouzdev D.S."/>
        </authorList>
    </citation>
    <scope>NUCLEOTIDE SEQUENCE [LARGE SCALE GENOMIC DNA]</scope>
    <source>
        <strain evidence="4 5">J10</strain>
    </source>
</reference>
<dbReference type="InterPro" id="IPR009057">
    <property type="entry name" value="Homeodomain-like_sf"/>
</dbReference>
<dbReference type="SUPFAM" id="SSF48498">
    <property type="entry name" value="Tetracyclin repressor-like, C-terminal domain"/>
    <property type="match status" value="1"/>
</dbReference>
<dbReference type="SUPFAM" id="SSF46689">
    <property type="entry name" value="Homeodomain-like"/>
    <property type="match status" value="1"/>
</dbReference>
<organism evidence="4 5">
    <name type="scientific">Magnetospirillum sulfuroxidans</name>
    <dbReference type="NCBI Taxonomy" id="611300"/>
    <lineage>
        <taxon>Bacteria</taxon>
        <taxon>Pseudomonadati</taxon>
        <taxon>Pseudomonadota</taxon>
        <taxon>Alphaproteobacteria</taxon>
        <taxon>Rhodospirillales</taxon>
        <taxon>Rhodospirillaceae</taxon>
        <taxon>Magnetospirillum</taxon>
    </lineage>
</organism>
<name>A0ABS5ID76_9PROT</name>
<keyword evidence="1 2" id="KW-0238">DNA-binding</keyword>
<dbReference type="InterPro" id="IPR036271">
    <property type="entry name" value="Tet_transcr_reg_TetR-rel_C_sf"/>
</dbReference>
<protein>
    <submittedName>
        <fullName evidence="4">TetR/AcrR family transcriptional regulator</fullName>
    </submittedName>
</protein>
<proteinExistence type="predicted"/>
<dbReference type="EMBL" id="JAGTUF010000010">
    <property type="protein sequence ID" value="MBR9972369.1"/>
    <property type="molecule type" value="Genomic_DNA"/>
</dbReference>
<evidence type="ECO:0000256" key="1">
    <source>
        <dbReference type="ARBA" id="ARBA00023125"/>
    </source>
</evidence>
<dbReference type="PANTHER" id="PTHR30055:SF146">
    <property type="entry name" value="HTH-TYPE TRANSCRIPTIONAL DUAL REGULATOR CECR"/>
    <property type="match status" value="1"/>
</dbReference>
<evidence type="ECO:0000259" key="3">
    <source>
        <dbReference type="PROSITE" id="PS50977"/>
    </source>
</evidence>
<comment type="caution">
    <text evidence="4">The sequence shown here is derived from an EMBL/GenBank/DDBJ whole genome shotgun (WGS) entry which is preliminary data.</text>
</comment>
<dbReference type="InterPro" id="IPR039536">
    <property type="entry name" value="TetR_C_Proteobacteria"/>
</dbReference>
<dbReference type="PRINTS" id="PR00455">
    <property type="entry name" value="HTHTETR"/>
</dbReference>
<dbReference type="InterPro" id="IPR023772">
    <property type="entry name" value="DNA-bd_HTH_TetR-type_CS"/>
</dbReference>
<dbReference type="Proteomes" id="UP000680714">
    <property type="component" value="Unassembled WGS sequence"/>
</dbReference>
<feature type="domain" description="HTH tetR-type" evidence="3">
    <location>
        <begin position="10"/>
        <end position="70"/>
    </location>
</feature>
<dbReference type="Gene3D" id="1.10.357.10">
    <property type="entry name" value="Tetracycline Repressor, domain 2"/>
    <property type="match status" value="1"/>
</dbReference>
<keyword evidence="5" id="KW-1185">Reference proteome</keyword>
<dbReference type="Pfam" id="PF14246">
    <property type="entry name" value="TetR_C_7"/>
    <property type="match status" value="1"/>
</dbReference>
<accession>A0ABS5ID76</accession>
<dbReference type="RefSeq" id="WP_211549057.1">
    <property type="nucleotide sequence ID" value="NZ_JAGTUF010000010.1"/>
</dbReference>
<dbReference type="Gene3D" id="1.10.10.60">
    <property type="entry name" value="Homeodomain-like"/>
    <property type="match status" value="1"/>
</dbReference>
<evidence type="ECO:0000313" key="5">
    <source>
        <dbReference type="Proteomes" id="UP000680714"/>
    </source>
</evidence>
<dbReference type="PANTHER" id="PTHR30055">
    <property type="entry name" value="HTH-TYPE TRANSCRIPTIONAL REGULATOR RUTR"/>
    <property type="match status" value="1"/>
</dbReference>
<sequence>MEKPLTPRSAAKRAAMLDAAQACFLESGYTSTSVDEVASRAGVSKATIYAHFNSKDDLFSAIICRRCDDQAEGLSSLSLPPGNDARTLLTTIAQRLLALFLSPQVMGIYRMVIAEAPRHPELARIWYEAGPMRGKTRLVELFEQMKARGLLTYDDAPRVVDIFVGTLRGECFHRALIDLPPNPIFSPDSTVAAAVDLMLKACAAKT</sequence>
<evidence type="ECO:0000256" key="2">
    <source>
        <dbReference type="PROSITE-ProRule" id="PRU00335"/>
    </source>
</evidence>
<feature type="DNA-binding region" description="H-T-H motif" evidence="2">
    <location>
        <begin position="33"/>
        <end position="52"/>
    </location>
</feature>
<dbReference type="InterPro" id="IPR001647">
    <property type="entry name" value="HTH_TetR"/>
</dbReference>
<dbReference type="Pfam" id="PF00440">
    <property type="entry name" value="TetR_N"/>
    <property type="match status" value="1"/>
</dbReference>
<evidence type="ECO:0000313" key="4">
    <source>
        <dbReference type="EMBL" id="MBR9972369.1"/>
    </source>
</evidence>
<dbReference type="InterPro" id="IPR050109">
    <property type="entry name" value="HTH-type_TetR-like_transc_reg"/>
</dbReference>
<dbReference type="PROSITE" id="PS50977">
    <property type="entry name" value="HTH_TETR_2"/>
    <property type="match status" value="1"/>
</dbReference>